<reference evidence="2" key="3">
    <citation type="submission" date="2025-09" db="UniProtKB">
        <authorList>
            <consortium name="Ensembl"/>
        </authorList>
    </citation>
    <scope>IDENTIFICATION</scope>
</reference>
<dbReference type="GeneTree" id="ENSGT00390000009113"/>
<name>A0A7N5JX55_AILME</name>
<dbReference type="Ensembl" id="ENSAMET00000012079.2">
    <property type="protein sequence ID" value="ENSAMEP00000029613.1"/>
    <property type="gene ID" value="ENSAMEG00000011027.2"/>
</dbReference>
<evidence type="ECO:0000256" key="1">
    <source>
        <dbReference type="ARBA" id="ARBA00006609"/>
    </source>
</evidence>
<comment type="similarity">
    <text evidence="1">Belongs to the PPDPF family.</text>
</comment>
<dbReference type="GO" id="GO:0030154">
    <property type="term" value="P:cell differentiation"/>
    <property type="evidence" value="ECO:0007669"/>
    <property type="project" value="InterPro"/>
</dbReference>
<organism evidence="2 3">
    <name type="scientific">Ailuropoda melanoleuca</name>
    <name type="common">Giant panda</name>
    <dbReference type="NCBI Taxonomy" id="9646"/>
    <lineage>
        <taxon>Eukaryota</taxon>
        <taxon>Metazoa</taxon>
        <taxon>Chordata</taxon>
        <taxon>Craniata</taxon>
        <taxon>Vertebrata</taxon>
        <taxon>Euteleostomi</taxon>
        <taxon>Mammalia</taxon>
        <taxon>Eutheria</taxon>
        <taxon>Laurasiatheria</taxon>
        <taxon>Carnivora</taxon>
        <taxon>Caniformia</taxon>
        <taxon>Ursidae</taxon>
        <taxon>Ailuropoda</taxon>
    </lineage>
</organism>
<evidence type="ECO:0008006" key="4">
    <source>
        <dbReference type="Google" id="ProtNLM"/>
    </source>
</evidence>
<sequence>MATIPFSGSLMATHDYYRCRRGSTSSNSSCGSAEYPGDAIPYHPGLPKANPGHWWASFFFLGSSLSCSWLQGWSPHNTRTPPKPITCDVSLEEYNQVTPFIKQPRRHRD</sequence>
<evidence type="ECO:0000313" key="3">
    <source>
        <dbReference type="Proteomes" id="UP000008912"/>
    </source>
</evidence>
<evidence type="ECO:0000313" key="2">
    <source>
        <dbReference type="Ensembl" id="ENSAMEP00000029613.1"/>
    </source>
</evidence>
<reference evidence="2 3" key="1">
    <citation type="journal article" date="2010" name="Nature">
        <title>The sequence and de novo assembly of the giant panda genome.</title>
        <authorList>
            <person name="Li R."/>
            <person name="Fan W."/>
            <person name="Tian G."/>
            <person name="Zhu H."/>
            <person name="He L."/>
            <person name="Cai J."/>
            <person name="Huang Q."/>
            <person name="Cai Q."/>
            <person name="Li B."/>
            <person name="Bai Y."/>
            <person name="Zhang Z."/>
            <person name="Zhang Y."/>
            <person name="Wang W."/>
            <person name="Li J."/>
            <person name="Wei F."/>
            <person name="Li H."/>
            <person name="Jian M."/>
            <person name="Li J."/>
            <person name="Zhang Z."/>
            <person name="Nielsen R."/>
            <person name="Li D."/>
            <person name="Gu W."/>
            <person name="Yang Z."/>
            <person name="Xuan Z."/>
            <person name="Ryder O.A."/>
            <person name="Leung F.C."/>
            <person name="Zhou Y."/>
            <person name="Cao J."/>
            <person name="Sun X."/>
            <person name="Fu Y."/>
            <person name="Fang X."/>
            <person name="Guo X."/>
            <person name="Wang B."/>
            <person name="Hou R."/>
            <person name="Shen F."/>
            <person name="Mu B."/>
            <person name="Ni P."/>
            <person name="Lin R."/>
            <person name="Qian W."/>
            <person name="Wang G."/>
            <person name="Yu C."/>
            <person name="Nie W."/>
            <person name="Wang J."/>
            <person name="Wu Z."/>
            <person name="Liang H."/>
            <person name="Min J."/>
            <person name="Wu Q."/>
            <person name="Cheng S."/>
            <person name="Ruan J."/>
            <person name="Wang M."/>
            <person name="Shi Z."/>
            <person name="Wen M."/>
            <person name="Liu B."/>
            <person name="Ren X."/>
            <person name="Zheng H."/>
            <person name="Dong D."/>
            <person name="Cook K."/>
            <person name="Shan G."/>
            <person name="Zhang H."/>
            <person name="Kosiol C."/>
            <person name="Xie X."/>
            <person name="Lu Z."/>
            <person name="Zheng H."/>
            <person name="Li Y."/>
            <person name="Steiner C.C."/>
            <person name="Lam T.T."/>
            <person name="Lin S."/>
            <person name="Zhang Q."/>
            <person name="Li G."/>
            <person name="Tian J."/>
            <person name="Gong T."/>
            <person name="Liu H."/>
            <person name="Zhang D."/>
            <person name="Fang L."/>
            <person name="Ye C."/>
            <person name="Zhang J."/>
            <person name="Hu W."/>
            <person name="Xu A."/>
            <person name="Ren Y."/>
            <person name="Zhang G."/>
            <person name="Bruford M.W."/>
            <person name="Li Q."/>
            <person name="Ma L."/>
            <person name="Guo Y."/>
            <person name="An N."/>
            <person name="Hu Y."/>
            <person name="Zheng Y."/>
            <person name="Shi Y."/>
            <person name="Li Z."/>
            <person name="Liu Q."/>
            <person name="Chen Y."/>
            <person name="Zhao J."/>
            <person name="Qu N."/>
            <person name="Zhao S."/>
            <person name="Tian F."/>
            <person name="Wang X."/>
            <person name="Wang H."/>
            <person name="Xu L."/>
            <person name="Liu X."/>
            <person name="Vinar T."/>
            <person name="Wang Y."/>
            <person name="Lam T.W."/>
            <person name="Yiu S.M."/>
            <person name="Liu S."/>
            <person name="Zhang H."/>
            <person name="Li D."/>
            <person name="Huang Y."/>
            <person name="Wang X."/>
            <person name="Yang G."/>
            <person name="Jiang Z."/>
            <person name="Wang J."/>
            <person name="Qin N."/>
            <person name="Li L."/>
            <person name="Li J."/>
            <person name="Bolund L."/>
            <person name="Kristiansen K."/>
            <person name="Wong G.K."/>
            <person name="Olson M."/>
            <person name="Zhang X."/>
            <person name="Li S."/>
            <person name="Yang H."/>
            <person name="Wang J."/>
            <person name="Wang J."/>
        </authorList>
    </citation>
    <scope>NUCLEOTIDE SEQUENCE [LARGE SCALE GENOMIC DNA]</scope>
</reference>
<reference evidence="2" key="2">
    <citation type="submission" date="2025-08" db="UniProtKB">
        <authorList>
            <consortium name="Ensembl"/>
        </authorList>
    </citation>
    <scope>IDENTIFICATION</scope>
</reference>
<dbReference type="AlphaFoldDB" id="A0A7N5JX55"/>
<dbReference type="PANTHER" id="PTHR14572">
    <property type="entry name" value="PANCREATIC PROGENITOR CELL DIFFERENTIATION AND PROLIFERATION FACTOR"/>
    <property type="match status" value="1"/>
</dbReference>
<dbReference type="InterPro" id="IPR026754">
    <property type="entry name" value="PPDPF"/>
</dbReference>
<dbReference type="InParanoid" id="A0A7N5JX55"/>
<dbReference type="Pfam" id="PF15060">
    <property type="entry name" value="PPDFL"/>
    <property type="match status" value="1"/>
</dbReference>
<dbReference type="PRINTS" id="PR02071">
    <property type="entry name" value="PPDPFACTOR"/>
</dbReference>
<dbReference type="Proteomes" id="UP000008912">
    <property type="component" value="Unassembled WGS sequence"/>
</dbReference>
<keyword evidence="3" id="KW-1185">Reference proteome</keyword>
<accession>A0A7N5JX55</accession>
<proteinExistence type="inferred from homology"/>
<protein>
    <recommendedName>
        <fullName evidence="4">Pancreatic progenitor cell differentiation and proliferation factor</fullName>
    </recommendedName>
</protein>